<feature type="compositionally biased region" description="Basic residues" evidence="1">
    <location>
        <begin position="44"/>
        <end position="55"/>
    </location>
</feature>
<dbReference type="EMBL" id="CAUYUJ010014964">
    <property type="protein sequence ID" value="CAK0848289.1"/>
    <property type="molecule type" value="Genomic_DNA"/>
</dbReference>
<feature type="non-terminal residue" evidence="2">
    <location>
        <position position="1"/>
    </location>
</feature>
<comment type="caution">
    <text evidence="2">The sequence shown here is derived from an EMBL/GenBank/DDBJ whole genome shotgun (WGS) entry which is preliminary data.</text>
</comment>
<name>A0ABN9TQ79_9DINO</name>
<sequence>LFLLNARLAPSTMVVTTARRGRGAHGAPVLPESVTEAFPPGRGPRLRNLRPRRPWSHPASAAPGAANKNPARGGPWGPFQGGGGGGGGRREEEEGVLTATSTEDTPPRCPRHGGGHVSNAPRVPALPRAPGAPSPAPEATTGTPQP</sequence>
<evidence type="ECO:0000313" key="3">
    <source>
        <dbReference type="Proteomes" id="UP001189429"/>
    </source>
</evidence>
<organism evidence="2 3">
    <name type="scientific">Prorocentrum cordatum</name>
    <dbReference type="NCBI Taxonomy" id="2364126"/>
    <lineage>
        <taxon>Eukaryota</taxon>
        <taxon>Sar</taxon>
        <taxon>Alveolata</taxon>
        <taxon>Dinophyceae</taxon>
        <taxon>Prorocentrales</taxon>
        <taxon>Prorocentraceae</taxon>
        <taxon>Prorocentrum</taxon>
    </lineage>
</organism>
<protein>
    <submittedName>
        <fullName evidence="2">Uncharacterized protein</fullName>
    </submittedName>
</protein>
<feature type="region of interest" description="Disordered" evidence="1">
    <location>
        <begin position="19"/>
        <end position="146"/>
    </location>
</feature>
<keyword evidence="3" id="KW-1185">Reference proteome</keyword>
<evidence type="ECO:0000256" key="1">
    <source>
        <dbReference type="SAM" id="MobiDB-lite"/>
    </source>
</evidence>
<feature type="non-terminal residue" evidence="2">
    <location>
        <position position="146"/>
    </location>
</feature>
<gene>
    <name evidence="2" type="ORF">PCOR1329_LOCUS41268</name>
</gene>
<feature type="compositionally biased region" description="Gly residues" evidence="1">
    <location>
        <begin position="74"/>
        <end position="87"/>
    </location>
</feature>
<proteinExistence type="predicted"/>
<dbReference type="Proteomes" id="UP001189429">
    <property type="component" value="Unassembled WGS sequence"/>
</dbReference>
<evidence type="ECO:0000313" key="2">
    <source>
        <dbReference type="EMBL" id="CAK0848289.1"/>
    </source>
</evidence>
<reference evidence="2" key="1">
    <citation type="submission" date="2023-10" db="EMBL/GenBank/DDBJ databases">
        <authorList>
            <person name="Chen Y."/>
            <person name="Shah S."/>
            <person name="Dougan E. K."/>
            <person name="Thang M."/>
            <person name="Chan C."/>
        </authorList>
    </citation>
    <scope>NUCLEOTIDE SEQUENCE [LARGE SCALE GENOMIC DNA]</scope>
</reference>
<accession>A0ABN9TQ79</accession>